<evidence type="ECO:0000256" key="2">
    <source>
        <dbReference type="ARBA" id="ARBA00022475"/>
    </source>
</evidence>
<dbReference type="PANTHER" id="PTHR30250:SF11">
    <property type="entry name" value="O-ANTIGEN TRANSPORTER-RELATED"/>
    <property type="match status" value="1"/>
</dbReference>
<evidence type="ECO:0000256" key="3">
    <source>
        <dbReference type="ARBA" id="ARBA00022692"/>
    </source>
</evidence>
<feature type="transmembrane region" description="Helical" evidence="6">
    <location>
        <begin position="45"/>
        <end position="71"/>
    </location>
</feature>
<evidence type="ECO:0000256" key="5">
    <source>
        <dbReference type="ARBA" id="ARBA00023136"/>
    </source>
</evidence>
<accession>A0A2K2FZ51</accession>
<dbReference type="Pfam" id="PF01943">
    <property type="entry name" value="Polysacc_synt"/>
    <property type="match status" value="1"/>
</dbReference>
<dbReference type="InterPro" id="IPR002797">
    <property type="entry name" value="Polysacc_synth"/>
</dbReference>
<evidence type="ECO:0000313" key="8">
    <source>
        <dbReference type="Proteomes" id="UP000236327"/>
    </source>
</evidence>
<feature type="transmembrane region" description="Helical" evidence="6">
    <location>
        <begin position="216"/>
        <end position="232"/>
    </location>
</feature>
<keyword evidence="3 6" id="KW-0812">Transmembrane</keyword>
<gene>
    <name evidence="7" type="ORF">A8V01_05535</name>
</gene>
<feature type="transmembrane region" description="Helical" evidence="6">
    <location>
        <begin position="174"/>
        <end position="196"/>
    </location>
</feature>
<sequence length="444" mass="48504">MSSKLDAQVLKNIVRTLVRMALATLVGLGTSVIVARQLGPGGNGLYALATLLPVTLGTLTNGGVIYSNVFFLANGKTGLRQALPMNFILWAILSVLGVAGFFGYQEIFGEEIKDSAVALAGICSFPPYLLQLFLSSLIQGRQDFRYHSYATLAPVVLCFVFLLISYSAGYRSAAYAVACYGASMAVASVLTFYFLIKLLRAEPSEKRELDEFFTKYFRYGVFSYIGNIFALVHQRINYYFVTIFLGLTGVGVFAIATQIAERLLVLTTAVTTVALPRLASDYGESNGAQLTAQLCRLTFQLSVVAAFVLAVLAQIFLHEIFGANFAGALLPLQILLAGSAFVAVTRILANDFTARGRPQLNVSTAFIPVLVNIAACLLLIPKFGLNGAAWATFISSTANLAVKMRIFSKISDVPYWNTLWPKLEDFRMYMGLLRRFFPRGINAY</sequence>
<feature type="transmembrane region" description="Helical" evidence="6">
    <location>
        <begin position="146"/>
        <end position="168"/>
    </location>
</feature>
<keyword evidence="5 6" id="KW-0472">Membrane</keyword>
<dbReference type="GO" id="GO:0005886">
    <property type="term" value="C:plasma membrane"/>
    <property type="evidence" value="ECO:0007669"/>
    <property type="project" value="UniProtKB-SubCell"/>
</dbReference>
<feature type="transmembrane region" description="Helical" evidence="6">
    <location>
        <begin position="116"/>
        <end position="134"/>
    </location>
</feature>
<dbReference type="EMBL" id="LYMM01000040">
    <property type="protein sequence ID" value="PNU04066.1"/>
    <property type="molecule type" value="Genomic_DNA"/>
</dbReference>
<feature type="transmembrane region" description="Helical" evidence="6">
    <location>
        <begin position="83"/>
        <end position="104"/>
    </location>
</feature>
<comment type="caution">
    <text evidence="7">The sequence shown here is derived from an EMBL/GenBank/DDBJ whole genome shotgun (WGS) entry which is preliminary data.</text>
</comment>
<feature type="transmembrane region" description="Helical" evidence="6">
    <location>
        <begin position="20"/>
        <end position="39"/>
    </location>
</feature>
<dbReference type="Proteomes" id="UP000236327">
    <property type="component" value="Unassembled WGS sequence"/>
</dbReference>
<organism evidence="7 8">
    <name type="scientific">Novosphingobium guangzhouense</name>
    <dbReference type="NCBI Taxonomy" id="1850347"/>
    <lineage>
        <taxon>Bacteria</taxon>
        <taxon>Pseudomonadati</taxon>
        <taxon>Pseudomonadota</taxon>
        <taxon>Alphaproteobacteria</taxon>
        <taxon>Sphingomonadales</taxon>
        <taxon>Sphingomonadaceae</taxon>
        <taxon>Novosphingobium</taxon>
    </lineage>
</organism>
<keyword evidence="4 6" id="KW-1133">Transmembrane helix</keyword>
<dbReference type="AlphaFoldDB" id="A0A2K2FZ51"/>
<dbReference type="PANTHER" id="PTHR30250">
    <property type="entry name" value="PST FAMILY PREDICTED COLANIC ACID TRANSPORTER"/>
    <property type="match status" value="1"/>
</dbReference>
<comment type="subcellular location">
    <subcellularLocation>
        <location evidence="1">Cell membrane</location>
        <topology evidence="1">Multi-pass membrane protein</topology>
    </subcellularLocation>
</comment>
<reference evidence="7 8" key="1">
    <citation type="submission" date="2016-05" db="EMBL/GenBank/DDBJ databases">
        <title>Complete genome sequence of Novosphingobium guangzhouense SA925(T).</title>
        <authorList>
            <person name="Sha S."/>
        </authorList>
    </citation>
    <scope>NUCLEOTIDE SEQUENCE [LARGE SCALE GENOMIC DNA]</scope>
    <source>
        <strain evidence="7 8">SA925</strain>
    </source>
</reference>
<name>A0A2K2FZ51_9SPHN</name>
<keyword evidence="8" id="KW-1185">Reference proteome</keyword>
<feature type="transmembrane region" description="Helical" evidence="6">
    <location>
        <begin position="299"/>
        <end position="317"/>
    </location>
</feature>
<proteinExistence type="predicted"/>
<dbReference type="RefSeq" id="WP_103096664.1">
    <property type="nucleotide sequence ID" value="NZ_LYMM01000040.1"/>
</dbReference>
<dbReference type="InterPro" id="IPR050833">
    <property type="entry name" value="Poly_Biosynth_Transport"/>
</dbReference>
<evidence type="ECO:0000256" key="4">
    <source>
        <dbReference type="ARBA" id="ARBA00022989"/>
    </source>
</evidence>
<evidence type="ECO:0000256" key="6">
    <source>
        <dbReference type="SAM" id="Phobius"/>
    </source>
</evidence>
<feature type="transmembrane region" description="Helical" evidence="6">
    <location>
        <begin position="360"/>
        <end position="380"/>
    </location>
</feature>
<feature type="transmembrane region" description="Helical" evidence="6">
    <location>
        <begin position="329"/>
        <end position="348"/>
    </location>
</feature>
<protein>
    <submittedName>
        <fullName evidence="7">Uncharacterized protein</fullName>
    </submittedName>
</protein>
<evidence type="ECO:0000313" key="7">
    <source>
        <dbReference type="EMBL" id="PNU04066.1"/>
    </source>
</evidence>
<dbReference type="OrthoDB" id="5906224at2"/>
<keyword evidence="2" id="KW-1003">Cell membrane</keyword>
<evidence type="ECO:0000256" key="1">
    <source>
        <dbReference type="ARBA" id="ARBA00004651"/>
    </source>
</evidence>
<feature type="transmembrane region" description="Helical" evidence="6">
    <location>
        <begin position="238"/>
        <end position="256"/>
    </location>
</feature>